<name>A0A0S7BJ26_9CHLR</name>
<dbReference type="AlphaFoldDB" id="A0A0S7BJ26"/>
<reference evidence="1" key="1">
    <citation type="journal article" date="2015" name="Genome Announc.">
        <title>Draft Genome Sequence of Anaerolineae Strain TC1, a Novel Isolate from a Methanogenic Wastewater Treatment System.</title>
        <authorList>
            <person name="Matsuura N."/>
            <person name="Tourlousse D.M."/>
            <person name="Sun L."/>
            <person name="Toyonaga M."/>
            <person name="Kuroda K."/>
            <person name="Ohashi A."/>
            <person name="Cruz R."/>
            <person name="Yamaguchi T."/>
            <person name="Sekiguchi Y."/>
        </authorList>
    </citation>
    <scope>NUCLEOTIDE SEQUENCE [LARGE SCALE GENOMIC DNA]</scope>
    <source>
        <strain evidence="1">TC1</strain>
    </source>
</reference>
<keyword evidence="2" id="KW-1185">Reference proteome</keyword>
<proteinExistence type="predicted"/>
<dbReference type="Proteomes" id="UP000053370">
    <property type="component" value="Unassembled WGS sequence"/>
</dbReference>
<protein>
    <submittedName>
        <fullName evidence="1">Glutaredoxin-related protein</fullName>
    </submittedName>
</protein>
<dbReference type="OrthoDB" id="5679012at2"/>
<dbReference type="RefSeq" id="WP_062279526.1">
    <property type="nucleotide sequence ID" value="NZ_DF968181.1"/>
</dbReference>
<organism evidence="1">
    <name type="scientific">Flexilinea flocculi</name>
    <dbReference type="NCBI Taxonomy" id="1678840"/>
    <lineage>
        <taxon>Bacteria</taxon>
        <taxon>Bacillati</taxon>
        <taxon>Chloroflexota</taxon>
        <taxon>Anaerolineae</taxon>
        <taxon>Anaerolineales</taxon>
        <taxon>Anaerolineaceae</taxon>
        <taxon>Flexilinea</taxon>
    </lineage>
</organism>
<dbReference type="EMBL" id="DF968181">
    <property type="protein sequence ID" value="GAP40333.1"/>
    <property type="molecule type" value="Genomic_DNA"/>
</dbReference>
<evidence type="ECO:0000313" key="2">
    <source>
        <dbReference type="Proteomes" id="UP000053370"/>
    </source>
</evidence>
<sequence length="92" mass="10494">MRTIMYGSKICPDSRNMLELFEKNDIMVDFRDITADIAHLKAFINLREGNPVFDKARLTNKIGIPFFILPDGTQTIDEAQALFELMKGGNEK</sequence>
<accession>A0A0S7BJ26</accession>
<gene>
    <name evidence="1" type="ORF">ATC1_13305</name>
</gene>
<evidence type="ECO:0000313" key="1">
    <source>
        <dbReference type="EMBL" id="GAP40333.1"/>
    </source>
</evidence>